<reference evidence="1 2" key="1">
    <citation type="submission" date="2015-08" db="EMBL/GenBank/DDBJ databases">
        <title>Emmonsia species relationships and genome sequence.</title>
        <authorList>
            <person name="Cuomo C.A."/>
            <person name="Schwartz I.S."/>
            <person name="Kenyon C."/>
            <person name="De Hoog G.S."/>
            <person name="Govender N.P."/>
            <person name="Botha A."/>
            <person name="Moreno L."/>
            <person name="De Vries M."/>
            <person name="Munoz J.F."/>
            <person name="Stielow J.B."/>
        </authorList>
    </citation>
    <scope>NUCLEOTIDE SEQUENCE [LARGE SCALE GENOMIC DNA]</scope>
    <source>
        <strain evidence="1 2">EI222</strain>
    </source>
</reference>
<keyword evidence="2" id="KW-1185">Reference proteome</keyword>
<dbReference type="STRING" id="1658174.A0A1J9NXT8"/>
<protein>
    <submittedName>
        <fullName evidence="1">Uncharacterized protein</fullName>
    </submittedName>
</protein>
<evidence type="ECO:0000313" key="1">
    <source>
        <dbReference type="EMBL" id="OJD09441.1"/>
    </source>
</evidence>
<proteinExistence type="predicted"/>
<gene>
    <name evidence="1" type="ORF">ACJ73_10312</name>
</gene>
<dbReference type="OrthoDB" id="370884at2759"/>
<evidence type="ECO:0000313" key="2">
    <source>
        <dbReference type="Proteomes" id="UP000242791"/>
    </source>
</evidence>
<dbReference type="EMBL" id="LGTZ01003710">
    <property type="protein sequence ID" value="OJD09441.1"/>
    <property type="molecule type" value="Genomic_DNA"/>
</dbReference>
<dbReference type="Proteomes" id="UP000242791">
    <property type="component" value="Unassembled WGS sequence"/>
</dbReference>
<dbReference type="VEuPathDB" id="FungiDB:ACJ73_10312"/>
<dbReference type="AlphaFoldDB" id="A0A1J9NXT8"/>
<dbReference type="PROSITE" id="PS51257">
    <property type="entry name" value="PROKAR_LIPOPROTEIN"/>
    <property type="match status" value="1"/>
</dbReference>
<name>A0A1J9NXT8_9EURO</name>
<sequence>MANRYSVYSTTSSAALGACLTGRPTAQVSTTTLLNALHTIYSSGQSYQLDSGTALTVNTWLTASSPGMNGEVGGTVDAELARRAWEHARRRAEDGCIVL</sequence>
<feature type="non-terminal residue" evidence="1">
    <location>
        <position position="99"/>
    </location>
</feature>
<accession>A0A1J9NXT8</accession>
<comment type="caution">
    <text evidence="1">The sequence shown here is derived from an EMBL/GenBank/DDBJ whole genome shotgun (WGS) entry which is preliminary data.</text>
</comment>
<organism evidence="1 2">
    <name type="scientific">Blastomyces percursus</name>
    <dbReference type="NCBI Taxonomy" id="1658174"/>
    <lineage>
        <taxon>Eukaryota</taxon>
        <taxon>Fungi</taxon>
        <taxon>Dikarya</taxon>
        <taxon>Ascomycota</taxon>
        <taxon>Pezizomycotina</taxon>
        <taxon>Eurotiomycetes</taxon>
        <taxon>Eurotiomycetidae</taxon>
        <taxon>Onygenales</taxon>
        <taxon>Ajellomycetaceae</taxon>
        <taxon>Blastomyces</taxon>
    </lineage>
</organism>